<keyword evidence="2" id="KW-0238">DNA-binding</keyword>
<feature type="transmembrane region" description="Helical" evidence="4">
    <location>
        <begin position="260"/>
        <end position="281"/>
    </location>
</feature>
<evidence type="ECO:0000313" key="6">
    <source>
        <dbReference type="EMBL" id="MCA0133253.1"/>
    </source>
</evidence>
<feature type="domain" description="HTH luxR-type" evidence="5">
    <location>
        <begin position="288"/>
        <end position="351"/>
    </location>
</feature>
<evidence type="ECO:0000256" key="3">
    <source>
        <dbReference type="ARBA" id="ARBA00023163"/>
    </source>
</evidence>
<dbReference type="SUPFAM" id="SSF46894">
    <property type="entry name" value="C-terminal effector domain of the bipartite response regulators"/>
    <property type="match status" value="1"/>
</dbReference>
<keyword evidence="1" id="KW-0805">Transcription regulation</keyword>
<dbReference type="RefSeq" id="WP_224529823.1">
    <property type="nucleotide sequence ID" value="NZ_JAIUJR010000008.1"/>
</dbReference>
<dbReference type="Pfam" id="PF00196">
    <property type="entry name" value="GerE"/>
    <property type="match status" value="1"/>
</dbReference>
<keyword evidence="4" id="KW-0472">Membrane</keyword>
<gene>
    <name evidence="6" type="ORF">LBU54_11715</name>
</gene>
<keyword evidence="3" id="KW-0804">Transcription</keyword>
<dbReference type="PRINTS" id="PR00038">
    <property type="entry name" value="HTHLUXR"/>
</dbReference>
<evidence type="ECO:0000256" key="1">
    <source>
        <dbReference type="ARBA" id="ARBA00023015"/>
    </source>
</evidence>
<dbReference type="PANTHER" id="PTHR44688">
    <property type="entry name" value="DNA-BINDING TRANSCRIPTIONAL ACTIVATOR DEVR_DOSR"/>
    <property type="match status" value="1"/>
</dbReference>
<dbReference type="PROSITE" id="PS50043">
    <property type="entry name" value="HTH_LUXR_2"/>
    <property type="match status" value="1"/>
</dbReference>
<dbReference type="PANTHER" id="PTHR44688:SF16">
    <property type="entry name" value="DNA-BINDING TRANSCRIPTIONAL ACTIVATOR DEVR_DOSR"/>
    <property type="match status" value="1"/>
</dbReference>
<dbReference type="InterPro" id="IPR016032">
    <property type="entry name" value="Sig_transdc_resp-reg_C-effctor"/>
</dbReference>
<dbReference type="SMART" id="SM00421">
    <property type="entry name" value="HTH_LUXR"/>
    <property type="match status" value="1"/>
</dbReference>
<evidence type="ECO:0000313" key="7">
    <source>
        <dbReference type="Proteomes" id="UP001198901"/>
    </source>
</evidence>
<keyword evidence="7" id="KW-1185">Reference proteome</keyword>
<comment type="caution">
    <text evidence="6">The sequence shown here is derived from an EMBL/GenBank/DDBJ whole genome shotgun (WGS) entry which is preliminary data.</text>
</comment>
<reference evidence="7" key="1">
    <citation type="submission" date="2023-07" db="EMBL/GenBank/DDBJ databases">
        <authorList>
            <person name="Yue Y."/>
        </authorList>
    </citation>
    <scope>NUCLEOTIDE SEQUENCE [LARGE SCALE GENOMIC DNA]</scope>
    <source>
        <strain evidence="7">D23</strain>
    </source>
</reference>
<protein>
    <submittedName>
        <fullName evidence="6">LuxR C-terminal-related transcriptional regulator</fullName>
    </submittedName>
</protein>
<evidence type="ECO:0000256" key="2">
    <source>
        <dbReference type="ARBA" id="ARBA00023125"/>
    </source>
</evidence>
<sequence length="351" mass="41138">MYRSCLLILLFWCGIINAQYSFSGYIDTEEWQNTVYLSIVEDYRKISGVFSEQIIGRAYADATGFFEFKGDMLDAENRIYRIHIDKCSETQRDINHFNGRCDNSLELLFIANNHDILNLPLSFGNQVFCDIESSNPKANAFVKIDSLKEDMRFAYGEYRSQANRKLNNKKWFKTLQDYGKKLNEPLAELYIYSYISDRSSDLHNYYVEDLKNNPYYDKLKIRLQNTYPKAPYTKQYISEIEADKYMLAAFSNQDSYTHNYLIYGLLFTSILINFYLVSIAIKTRKTKTKTLREKLSKQEQVVLDHLLKNKSNKDIASSLFLSVSTVKTHTNNIYKKLNVQSRDEAKSLFNK</sequence>
<name>A0ABS7XUY9_9FLAO</name>
<dbReference type="Gene3D" id="1.10.10.10">
    <property type="entry name" value="Winged helix-like DNA-binding domain superfamily/Winged helix DNA-binding domain"/>
    <property type="match status" value="1"/>
</dbReference>
<dbReference type="CDD" id="cd06170">
    <property type="entry name" value="LuxR_C_like"/>
    <property type="match status" value="1"/>
</dbReference>
<keyword evidence="4" id="KW-0812">Transmembrane</keyword>
<dbReference type="InterPro" id="IPR036388">
    <property type="entry name" value="WH-like_DNA-bd_sf"/>
</dbReference>
<proteinExistence type="predicted"/>
<dbReference type="Proteomes" id="UP001198901">
    <property type="component" value="Unassembled WGS sequence"/>
</dbReference>
<dbReference type="EMBL" id="JAIUJR010000008">
    <property type="protein sequence ID" value="MCA0133253.1"/>
    <property type="molecule type" value="Genomic_DNA"/>
</dbReference>
<evidence type="ECO:0000256" key="4">
    <source>
        <dbReference type="SAM" id="Phobius"/>
    </source>
</evidence>
<evidence type="ECO:0000259" key="5">
    <source>
        <dbReference type="PROSITE" id="PS50043"/>
    </source>
</evidence>
<keyword evidence="4" id="KW-1133">Transmembrane helix</keyword>
<organism evidence="6 7">
    <name type="scientific">Winogradskyella alexanderae</name>
    <dbReference type="NCBI Taxonomy" id="2877123"/>
    <lineage>
        <taxon>Bacteria</taxon>
        <taxon>Pseudomonadati</taxon>
        <taxon>Bacteroidota</taxon>
        <taxon>Flavobacteriia</taxon>
        <taxon>Flavobacteriales</taxon>
        <taxon>Flavobacteriaceae</taxon>
        <taxon>Winogradskyella</taxon>
    </lineage>
</organism>
<accession>A0ABS7XUY9</accession>
<dbReference type="InterPro" id="IPR000792">
    <property type="entry name" value="Tscrpt_reg_LuxR_C"/>
</dbReference>